<dbReference type="InterPro" id="IPR017871">
    <property type="entry name" value="ABC_transporter-like_CS"/>
</dbReference>
<dbReference type="RefSeq" id="WP_345123158.1">
    <property type="nucleotide sequence ID" value="NZ_BAABDI010000009.1"/>
</dbReference>
<protein>
    <recommendedName>
        <fullName evidence="5">ABC transporter domain-containing protein</fullName>
    </recommendedName>
</protein>
<reference evidence="7" key="1">
    <citation type="journal article" date="2019" name="Int. J. Syst. Evol. Microbiol.">
        <title>The Global Catalogue of Microorganisms (GCM) 10K type strain sequencing project: providing services to taxonomists for standard genome sequencing and annotation.</title>
        <authorList>
            <consortium name="The Broad Institute Genomics Platform"/>
            <consortium name="The Broad Institute Genome Sequencing Center for Infectious Disease"/>
            <person name="Wu L."/>
            <person name="Ma J."/>
        </authorList>
    </citation>
    <scope>NUCLEOTIDE SEQUENCE [LARGE SCALE GENOMIC DNA]</scope>
    <source>
        <strain evidence="7">JCM 17217</strain>
    </source>
</reference>
<sequence>MPDSRPPVIRATHLRKAFGEHAVVRDVSFELRAGETLVLLGPSGCGKTTLLKLLNRLIEPDGGTIEINGQDVLAQRPEVLRRGIGYVIQQVGLLPHYTVAENIAVVPRLLGHAPAAIAARTTALLTRLHLPPARYAGQYPHQLSGGQQQRVGLARALAADPPIVLLDEPFGALDPLTRASIRREFRELEELRSKTVVLVTHDVTEAFELADRILLLDAGQVQQLGTPRELLFRPANDFVRRFFAAERLALQLRTLTLGDVFPAQEVFGFEIGPPKPDFEGPKPEFELKRTEIEPMNVEIEQKRTDFGGPTLEFEPKRTEIEQKRPEIGGSTLEIEPKRTEIEQERPEIEVSKPEFEPKRTEFEGPTLEFEPKRTEIEGRTLDLTTATTVHDALEALTGVGPTAARFTLAQLMAAFGEALQREEDAWKR</sequence>
<evidence type="ECO:0000256" key="1">
    <source>
        <dbReference type="ARBA" id="ARBA00005417"/>
    </source>
</evidence>
<evidence type="ECO:0000313" key="7">
    <source>
        <dbReference type="Proteomes" id="UP001501556"/>
    </source>
</evidence>
<gene>
    <name evidence="6" type="ORF">GCM10022407_17320</name>
</gene>
<dbReference type="InterPro" id="IPR003593">
    <property type="entry name" value="AAA+_ATPase"/>
</dbReference>
<dbReference type="PANTHER" id="PTHR43117">
    <property type="entry name" value="OSMOPROTECTANT IMPORT ATP-BINDING PROTEIN OSMV"/>
    <property type="match status" value="1"/>
</dbReference>
<evidence type="ECO:0000259" key="5">
    <source>
        <dbReference type="PROSITE" id="PS50893"/>
    </source>
</evidence>
<keyword evidence="2" id="KW-0813">Transport</keyword>
<keyword evidence="3" id="KW-0547">Nucleotide-binding</keyword>
<accession>A0ABP7PVK0</accession>
<dbReference type="PANTHER" id="PTHR43117:SF4">
    <property type="entry name" value="OSMOPROTECTANT IMPORT ATP-BINDING PROTEIN OSMV"/>
    <property type="match status" value="1"/>
</dbReference>
<dbReference type="Proteomes" id="UP001501556">
    <property type="component" value="Unassembled WGS sequence"/>
</dbReference>
<evidence type="ECO:0000256" key="4">
    <source>
        <dbReference type="ARBA" id="ARBA00022840"/>
    </source>
</evidence>
<dbReference type="SUPFAM" id="SSF52540">
    <property type="entry name" value="P-loop containing nucleoside triphosphate hydrolases"/>
    <property type="match status" value="1"/>
</dbReference>
<dbReference type="EMBL" id="BAABDI010000009">
    <property type="protein sequence ID" value="GAA3972060.1"/>
    <property type="molecule type" value="Genomic_DNA"/>
</dbReference>
<comment type="caution">
    <text evidence="6">The sequence shown here is derived from an EMBL/GenBank/DDBJ whole genome shotgun (WGS) entry which is preliminary data.</text>
</comment>
<dbReference type="PROSITE" id="PS00211">
    <property type="entry name" value="ABC_TRANSPORTER_1"/>
    <property type="match status" value="1"/>
</dbReference>
<dbReference type="SMART" id="SM00382">
    <property type="entry name" value="AAA"/>
    <property type="match status" value="1"/>
</dbReference>
<organism evidence="6 7">
    <name type="scientific">Hymenobacter antarcticus</name>
    <dbReference type="NCBI Taxonomy" id="486270"/>
    <lineage>
        <taxon>Bacteria</taxon>
        <taxon>Pseudomonadati</taxon>
        <taxon>Bacteroidota</taxon>
        <taxon>Cytophagia</taxon>
        <taxon>Cytophagales</taxon>
        <taxon>Hymenobacteraceae</taxon>
        <taxon>Hymenobacter</taxon>
    </lineage>
</organism>
<evidence type="ECO:0000256" key="3">
    <source>
        <dbReference type="ARBA" id="ARBA00022741"/>
    </source>
</evidence>
<dbReference type="Gene3D" id="3.40.50.300">
    <property type="entry name" value="P-loop containing nucleotide triphosphate hydrolases"/>
    <property type="match status" value="1"/>
</dbReference>
<evidence type="ECO:0000313" key="6">
    <source>
        <dbReference type="EMBL" id="GAA3972060.1"/>
    </source>
</evidence>
<comment type="similarity">
    <text evidence="1">Belongs to the ABC transporter superfamily.</text>
</comment>
<dbReference type="InterPro" id="IPR027417">
    <property type="entry name" value="P-loop_NTPase"/>
</dbReference>
<feature type="domain" description="ABC transporter" evidence="5">
    <location>
        <begin position="9"/>
        <end position="243"/>
    </location>
</feature>
<keyword evidence="7" id="KW-1185">Reference proteome</keyword>
<dbReference type="InterPro" id="IPR003439">
    <property type="entry name" value="ABC_transporter-like_ATP-bd"/>
</dbReference>
<dbReference type="PROSITE" id="PS50893">
    <property type="entry name" value="ABC_TRANSPORTER_2"/>
    <property type="match status" value="1"/>
</dbReference>
<keyword evidence="4" id="KW-0067">ATP-binding</keyword>
<dbReference type="Pfam" id="PF00005">
    <property type="entry name" value="ABC_tran"/>
    <property type="match status" value="1"/>
</dbReference>
<proteinExistence type="inferred from homology"/>
<evidence type="ECO:0000256" key="2">
    <source>
        <dbReference type="ARBA" id="ARBA00022448"/>
    </source>
</evidence>
<name>A0ABP7PVK0_9BACT</name>